<keyword evidence="1" id="KW-0812">Transmembrane</keyword>
<gene>
    <name evidence="2" type="ORF">MU516_17425</name>
</gene>
<feature type="transmembrane region" description="Helical" evidence="1">
    <location>
        <begin position="137"/>
        <end position="158"/>
    </location>
</feature>
<keyword evidence="1" id="KW-1133">Transmembrane helix</keyword>
<protein>
    <submittedName>
        <fullName evidence="2">Uncharacterized protein</fullName>
    </submittedName>
</protein>
<dbReference type="Proteomes" id="UP001320702">
    <property type="component" value="Unassembled WGS sequence"/>
</dbReference>
<evidence type="ECO:0000256" key="1">
    <source>
        <dbReference type="SAM" id="Phobius"/>
    </source>
</evidence>
<dbReference type="InterPro" id="IPR046575">
    <property type="entry name" value="DUF6635"/>
</dbReference>
<dbReference type="EMBL" id="JANAVZ010000015">
    <property type="protein sequence ID" value="MCT4334635.1"/>
    <property type="molecule type" value="Genomic_DNA"/>
</dbReference>
<evidence type="ECO:0000313" key="2">
    <source>
        <dbReference type="EMBL" id="MCT4334635.1"/>
    </source>
</evidence>
<accession>A0ABT2KDL4</accession>
<proteinExistence type="predicted"/>
<reference evidence="2 3" key="1">
    <citation type="submission" date="2022-04" db="EMBL/GenBank/DDBJ databases">
        <title>Paracoccus sp. YLB-12 draft genome sequence.</title>
        <authorList>
            <person name="Yu L."/>
        </authorList>
    </citation>
    <scope>NUCLEOTIDE SEQUENCE [LARGE SCALE GENOMIC DNA]</scope>
    <source>
        <strain evidence="2 3">YLB-12</strain>
    </source>
</reference>
<dbReference type="RefSeq" id="WP_260278535.1">
    <property type="nucleotide sequence ID" value="NZ_JANAVZ010000015.1"/>
</dbReference>
<comment type="caution">
    <text evidence="2">The sequence shown here is derived from an EMBL/GenBank/DDBJ whole genome shotgun (WGS) entry which is preliminary data.</text>
</comment>
<evidence type="ECO:0000313" key="3">
    <source>
        <dbReference type="Proteomes" id="UP001320702"/>
    </source>
</evidence>
<sequence>MTGNPDDIEVARQRAVAGFVRDRYGPRGTLRLHRAVLGLDLLRAPINVALSPVFLLTRLGAWVCGKVGLHAAGGWLARRRVFLPSDLARLLHDDLTAFLRAMQAEGLAPDIPDADLRRAVSVYTETRNAVAEITTSMIVLIVGVAMFGATTPGVISLAGPVAELRAQRQAIDDFVLGSGLGRLWNGMFPVEPSAAQVAVTGVALAIAASVVTAFAGLLADPLQLWTGVHRRRLMRLLARLDRKAEAPGLEREHLLARSGDLADAALTLWRSLRG</sequence>
<keyword evidence="3" id="KW-1185">Reference proteome</keyword>
<dbReference type="Pfam" id="PF20340">
    <property type="entry name" value="DUF6635"/>
    <property type="match status" value="1"/>
</dbReference>
<feature type="transmembrane region" description="Helical" evidence="1">
    <location>
        <begin position="197"/>
        <end position="225"/>
    </location>
</feature>
<name>A0ABT2KDL4_9RHOB</name>
<organism evidence="2 3">
    <name type="scientific">Paracoccus maritimus</name>
    <dbReference type="NCBI Taxonomy" id="2933292"/>
    <lineage>
        <taxon>Bacteria</taxon>
        <taxon>Pseudomonadati</taxon>
        <taxon>Pseudomonadota</taxon>
        <taxon>Alphaproteobacteria</taxon>
        <taxon>Rhodobacterales</taxon>
        <taxon>Paracoccaceae</taxon>
        <taxon>Paracoccus</taxon>
    </lineage>
</organism>
<keyword evidence="1" id="KW-0472">Membrane</keyword>